<dbReference type="Proteomes" id="UP000578531">
    <property type="component" value="Unassembled WGS sequence"/>
</dbReference>
<evidence type="ECO:0000313" key="2">
    <source>
        <dbReference type="EMBL" id="KAF6232296.1"/>
    </source>
</evidence>
<keyword evidence="3" id="KW-1185">Reference proteome</keyword>
<evidence type="ECO:0000256" key="1">
    <source>
        <dbReference type="SAM" id="MobiDB-lite"/>
    </source>
</evidence>
<comment type="caution">
    <text evidence="2">The sequence shown here is derived from an EMBL/GenBank/DDBJ whole genome shotgun (WGS) entry which is preliminary data.</text>
</comment>
<organism evidence="2 3">
    <name type="scientific">Letharia columbiana</name>
    <dbReference type="NCBI Taxonomy" id="112416"/>
    <lineage>
        <taxon>Eukaryota</taxon>
        <taxon>Fungi</taxon>
        <taxon>Dikarya</taxon>
        <taxon>Ascomycota</taxon>
        <taxon>Pezizomycotina</taxon>
        <taxon>Lecanoromycetes</taxon>
        <taxon>OSLEUM clade</taxon>
        <taxon>Lecanoromycetidae</taxon>
        <taxon>Lecanorales</taxon>
        <taxon>Lecanorineae</taxon>
        <taxon>Parmeliaceae</taxon>
        <taxon>Letharia</taxon>
    </lineage>
</organism>
<evidence type="ECO:0000313" key="3">
    <source>
        <dbReference type="Proteomes" id="UP000578531"/>
    </source>
</evidence>
<reference evidence="2 3" key="1">
    <citation type="journal article" date="2020" name="Genomics">
        <title>Complete, high-quality genomes from long-read metagenomic sequencing of two wolf lichen thalli reveals enigmatic genome architecture.</title>
        <authorList>
            <person name="McKenzie S.K."/>
            <person name="Walston R.F."/>
            <person name="Allen J.L."/>
        </authorList>
    </citation>
    <scope>NUCLEOTIDE SEQUENCE [LARGE SCALE GENOMIC DNA]</scope>
    <source>
        <strain evidence="2">WasteWater2</strain>
    </source>
</reference>
<dbReference type="AlphaFoldDB" id="A0A8H6L1T4"/>
<proteinExistence type="predicted"/>
<sequence>MNRRPIHLGEELEAESGSDKRTGIKVSRLQLYEPEVYLLLERMAMMAVRDENHVNGYMIGGVSSHDLAMMGRRWRLKG</sequence>
<dbReference type="GeneID" id="59291052"/>
<protein>
    <submittedName>
        <fullName evidence="2">Uncharacterized protein</fullName>
    </submittedName>
</protein>
<accession>A0A8H6L1T4</accession>
<dbReference type="EMBL" id="JACCJC010000049">
    <property type="protein sequence ID" value="KAF6232296.1"/>
    <property type="molecule type" value="Genomic_DNA"/>
</dbReference>
<gene>
    <name evidence="2" type="ORF">HO173_009401</name>
</gene>
<name>A0A8H6L1T4_9LECA</name>
<dbReference type="RefSeq" id="XP_037161725.1">
    <property type="nucleotide sequence ID" value="XM_037311291.1"/>
</dbReference>
<feature type="region of interest" description="Disordered" evidence="1">
    <location>
        <begin position="1"/>
        <end position="20"/>
    </location>
</feature>